<dbReference type="InterPro" id="IPR017972">
    <property type="entry name" value="Cyt_P450_CS"/>
</dbReference>
<evidence type="ECO:0000256" key="4">
    <source>
        <dbReference type="ARBA" id="ARBA00022723"/>
    </source>
</evidence>
<dbReference type="InterPro" id="IPR019791">
    <property type="entry name" value="Haem_peroxidase_animal"/>
</dbReference>
<evidence type="ECO:0000256" key="5">
    <source>
        <dbReference type="ARBA" id="ARBA00022964"/>
    </source>
</evidence>
<feature type="compositionally biased region" description="Low complexity" evidence="9">
    <location>
        <begin position="1211"/>
        <end position="1229"/>
    </location>
</feature>
<dbReference type="SUPFAM" id="SSF48113">
    <property type="entry name" value="Heme-dependent peroxidases"/>
    <property type="match status" value="1"/>
</dbReference>
<keyword evidence="5" id="KW-0223">Dioxygenase</keyword>
<evidence type="ECO:0000256" key="6">
    <source>
        <dbReference type="ARBA" id="ARBA00023002"/>
    </source>
</evidence>
<proteinExistence type="predicted"/>
<evidence type="ECO:0000256" key="9">
    <source>
        <dbReference type="SAM" id="MobiDB-lite"/>
    </source>
</evidence>
<dbReference type="Proteomes" id="UP001176517">
    <property type="component" value="Unassembled WGS sequence"/>
</dbReference>
<protein>
    <recommendedName>
        <fullName evidence="3">linoleate 8R-lipoxygenase</fullName>
        <ecNumber evidence="3">1.13.11.60</ecNumber>
    </recommendedName>
</protein>
<dbReference type="PANTHER" id="PTHR11903:SF37">
    <property type="entry name" value="PSI-PRODUCING OXYGENASE A"/>
    <property type="match status" value="1"/>
</dbReference>
<dbReference type="PROSITE" id="PS00086">
    <property type="entry name" value="CYTOCHROME_P450"/>
    <property type="match status" value="1"/>
</dbReference>
<dbReference type="InterPro" id="IPR037120">
    <property type="entry name" value="Haem_peroxidase_sf_animal"/>
</dbReference>
<dbReference type="InterPro" id="IPR001128">
    <property type="entry name" value="Cyt_P450"/>
</dbReference>
<dbReference type="Pfam" id="PF03098">
    <property type="entry name" value="An_peroxidase"/>
    <property type="match status" value="1"/>
</dbReference>
<dbReference type="GO" id="GO:0016853">
    <property type="term" value="F:isomerase activity"/>
    <property type="evidence" value="ECO:0007669"/>
    <property type="project" value="UniProtKB-KW"/>
</dbReference>
<dbReference type="Gene3D" id="1.10.630.10">
    <property type="entry name" value="Cytochrome P450"/>
    <property type="match status" value="1"/>
</dbReference>
<dbReference type="GO" id="GO:0006979">
    <property type="term" value="P:response to oxidative stress"/>
    <property type="evidence" value="ECO:0007669"/>
    <property type="project" value="InterPro"/>
</dbReference>
<dbReference type="GO" id="GO:0004497">
    <property type="term" value="F:monooxygenase activity"/>
    <property type="evidence" value="ECO:0007669"/>
    <property type="project" value="InterPro"/>
</dbReference>
<evidence type="ECO:0000313" key="11">
    <source>
        <dbReference type="Proteomes" id="UP001176517"/>
    </source>
</evidence>
<dbReference type="PROSITE" id="PS50292">
    <property type="entry name" value="PEROXIDASE_3"/>
    <property type="match status" value="1"/>
</dbReference>
<feature type="region of interest" description="Disordered" evidence="9">
    <location>
        <begin position="1153"/>
        <end position="1229"/>
    </location>
</feature>
<gene>
    <name evidence="10" type="ORF">OC846_000651</name>
</gene>
<evidence type="ECO:0000256" key="2">
    <source>
        <dbReference type="ARBA" id="ARBA00011881"/>
    </source>
</evidence>
<dbReference type="GO" id="GO:0006631">
    <property type="term" value="P:fatty acid metabolic process"/>
    <property type="evidence" value="ECO:0007669"/>
    <property type="project" value="UniProtKB-ARBA"/>
</dbReference>
<dbReference type="GO" id="GO:0005506">
    <property type="term" value="F:iron ion binding"/>
    <property type="evidence" value="ECO:0007669"/>
    <property type="project" value="InterPro"/>
</dbReference>
<comment type="subunit">
    <text evidence="2">Homotetramer.</text>
</comment>
<dbReference type="EC" id="1.13.11.60" evidence="3"/>
<dbReference type="PRINTS" id="PR00457">
    <property type="entry name" value="ANPEROXIDASE"/>
</dbReference>
<keyword evidence="7" id="KW-0408">Iron</keyword>
<evidence type="ECO:0000256" key="3">
    <source>
        <dbReference type="ARBA" id="ARBA00013239"/>
    </source>
</evidence>
<dbReference type="Pfam" id="PF00067">
    <property type="entry name" value="p450"/>
    <property type="match status" value="1"/>
</dbReference>
<dbReference type="SUPFAM" id="SSF48264">
    <property type="entry name" value="Cytochrome P450"/>
    <property type="match status" value="1"/>
</dbReference>
<accession>A0AAN6H0G8</accession>
<sequence>MKHASTLAPLVSLIDNQQAKRSKSDGLTDEEYYLGLAGLPPAASNPQRGLISKLFTSLRSGLQRLSASKEDTEAIWSVLETAAGQMMGYAQDDRSMMLEKIVTALALQPENSRTANIITNGLINILYNDLDHPPRATLSAPYQFRTVDGSGTSAFNPQLGAGFTPYARSVSAMTPTSGGRPESSLVFDMLLKRDIFKPHPAQISSLLFSFANVIIHDIFNTKMDQPEINQHSSYLDLQVVYGKTEEENRRVRTGKDGLLLPDTFADKRIAMMPPSTGALVVLFSRHHNYIAARIRDINERGTYRTEQQFRCDPTLRQKAEAIYQSRKAAADAQQAAASSSSDKVEHSSSIASLSETIEELVHAALVAQDDEIFGRSRVVNCGFFVACILRDYIPAILNQTASGWYLDPLKEFNNAGPKCPRGAGNIVSAEFSILYRWHAAISASDEEWLNEVAEEAWPHTRPEDLTPQEFIRGAMKLQAKLGDPNRPHEWNLHGWHRDPETGKFDDWTLASTIIKATKEVAGALGARNNPAWMRIIDIMGQETARNKWGLCSLNEFRRFLGLKTYSSFAEWNNDPEISSAAEMLYTHIDNLELFPGLMAEETKEPGPGAGLCPGYTTSRAILSDATALVRGDRFLTLDMTPTTCTSWGYEYAQTNQAGSYNGIIGKLFFNTLPNYFTYNSTWALFPFVTRHKIEGILRKKDVLDKYNLSEPRGPIQNWYGVDSHAAVSEVAKDSQNFGVPYRAPIEIVSQGHNYVMGMDNLDEHQTNRDLLMELAYPRGWQRTFDHFFFEKSSKLIQEKSLQYTAGVRILDVVKDICNIVPMAYAAQRFGIPLRDPHERIGFSAAELTQQLQAQFALIFDVSYSFSGAATWEAREAGAMTGKLLEEQIRLRWKGTANSGSKFLTNSLARVSDLMGSIDEIRPTFECEEMYKKLHDADYKMADAISYVHGLFVSSVPTLSQSASLLVEFYLRDENAEHKEAIVELCGRNDPEAKELLRGYVNEAMRLNGMAPVLPRIVTADSVTIQDGGVSKTFKKGDGVMASQRHAGLDPAVFENPTDINPRRPKSAKYLNFGAGMHECIGAQMAMIALPAILRAVFSLPNVRRAPGRAGHWETITNVLPGGTSIESFLTPTGKEWPFATTLKILYDATQESQSSTLSGSQRRAASSSGGASASRRGSIRQRWRTGSSTRSSYFETQRPAFQPGSVGLEKSASSAGLLSPSGSGCPFPH</sequence>
<dbReference type="GO" id="GO:0004601">
    <property type="term" value="F:peroxidase activity"/>
    <property type="evidence" value="ECO:0007669"/>
    <property type="project" value="InterPro"/>
</dbReference>
<keyword evidence="11" id="KW-1185">Reference proteome</keyword>
<feature type="compositionally biased region" description="Low complexity" evidence="9">
    <location>
        <begin position="1158"/>
        <end position="1176"/>
    </location>
</feature>
<dbReference type="PANTHER" id="PTHR11903">
    <property type="entry name" value="PROSTAGLANDIN G/H SYNTHASE"/>
    <property type="match status" value="1"/>
</dbReference>
<dbReference type="GO" id="GO:0052878">
    <property type="term" value="F:linoleate 8R-lipoxygenase activity"/>
    <property type="evidence" value="ECO:0007669"/>
    <property type="project" value="UniProtKB-EC"/>
</dbReference>
<reference evidence="10" key="1">
    <citation type="journal article" date="2023" name="PhytoFront">
        <title>Draft Genome Resources of Seven Strains of Tilletia horrida, Causal Agent of Kernel Smut of Rice.</title>
        <authorList>
            <person name="Khanal S."/>
            <person name="Antony Babu S."/>
            <person name="Zhou X.G."/>
        </authorList>
    </citation>
    <scope>NUCLEOTIDE SEQUENCE</scope>
    <source>
        <strain evidence="10">TX6</strain>
    </source>
</reference>
<dbReference type="GO" id="GO:0020037">
    <property type="term" value="F:heme binding"/>
    <property type="evidence" value="ECO:0007669"/>
    <property type="project" value="InterPro"/>
</dbReference>
<dbReference type="InterPro" id="IPR036396">
    <property type="entry name" value="Cyt_P450_sf"/>
</dbReference>
<dbReference type="GO" id="GO:0016705">
    <property type="term" value="F:oxidoreductase activity, acting on paired donors, with incorporation or reduction of molecular oxygen"/>
    <property type="evidence" value="ECO:0007669"/>
    <property type="project" value="InterPro"/>
</dbReference>
<comment type="catalytic activity">
    <reaction evidence="1">
        <text>(9Z,12Z)-octadecadienoate + O2 = (8R,9Z,12Z)-8-hydroperoxyoctadeca-9,12-dienoate</text>
        <dbReference type="Rhea" id="RHEA:25395"/>
        <dbReference type="ChEBI" id="CHEBI:15379"/>
        <dbReference type="ChEBI" id="CHEBI:30245"/>
        <dbReference type="ChEBI" id="CHEBI:58659"/>
        <dbReference type="EC" id="1.13.11.60"/>
    </reaction>
</comment>
<evidence type="ECO:0000256" key="7">
    <source>
        <dbReference type="ARBA" id="ARBA00023004"/>
    </source>
</evidence>
<keyword evidence="8" id="KW-0413">Isomerase</keyword>
<dbReference type="Gene3D" id="1.10.640.10">
    <property type="entry name" value="Haem peroxidase domain superfamily, animal type"/>
    <property type="match status" value="1"/>
</dbReference>
<evidence type="ECO:0000313" key="10">
    <source>
        <dbReference type="EMBL" id="KAK0557201.1"/>
    </source>
</evidence>
<name>A0AAN6H0G8_9BASI</name>
<evidence type="ECO:0000256" key="8">
    <source>
        <dbReference type="ARBA" id="ARBA00023235"/>
    </source>
</evidence>
<feature type="compositionally biased region" description="Polar residues" evidence="9">
    <location>
        <begin position="1184"/>
        <end position="1195"/>
    </location>
</feature>
<dbReference type="CDD" id="cd20612">
    <property type="entry name" value="CYP_LDS-like_C"/>
    <property type="match status" value="1"/>
</dbReference>
<dbReference type="AlphaFoldDB" id="A0AAN6H0G8"/>
<dbReference type="InterPro" id="IPR010255">
    <property type="entry name" value="Haem_peroxidase_sf"/>
</dbReference>
<evidence type="ECO:0000256" key="1">
    <source>
        <dbReference type="ARBA" id="ARBA00000699"/>
    </source>
</evidence>
<keyword evidence="6" id="KW-0560">Oxidoreductase</keyword>
<comment type="caution">
    <text evidence="10">The sequence shown here is derived from an EMBL/GenBank/DDBJ whole genome shotgun (WGS) entry which is preliminary data.</text>
</comment>
<dbReference type="InterPro" id="IPR050783">
    <property type="entry name" value="Oxylipin_biosynth_metab"/>
</dbReference>
<organism evidence="10 11">
    <name type="scientific">Tilletia horrida</name>
    <dbReference type="NCBI Taxonomy" id="155126"/>
    <lineage>
        <taxon>Eukaryota</taxon>
        <taxon>Fungi</taxon>
        <taxon>Dikarya</taxon>
        <taxon>Basidiomycota</taxon>
        <taxon>Ustilaginomycotina</taxon>
        <taxon>Exobasidiomycetes</taxon>
        <taxon>Tilletiales</taxon>
        <taxon>Tilletiaceae</taxon>
        <taxon>Tilletia</taxon>
    </lineage>
</organism>
<dbReference type="EMBL" id="JAPDMZ010000007">
    <property type="protein sequence ID" value="KAK0557201.1"/>
    <property type="molecule type" value="Genomic_DNA"/>
</dbReference>
<keyword evidence="4" id="KW-0479">Metal-binding</keyword>